<gene>
    <name evidence="6 8" type="primary">menD</name>
    <name evidence="8" type="ORF">MalAC0309_2596</name>
</gene>
<dbReference type="GO" id="GO:0070204">
    <property type="term" value="F:2-succinyl-5-enolpyruvyl-6-hydroxy-3-cyclohexene-1-carboxylic-acid synthase activity"/>
    <property type="evidence" value="ECO:0007669"/>
    <property type="project" value="UniProtKB-UniRule"/>
</dbReference>
<keyword evidence="5 6" id="KW-0464">Manganese</keyword>
<dbReference type="UniPathway" id="UPA01057">
    <property type="reaction ID" value="UER00164"/>
</dbReference>
<evidence type="ECO:0000313" key="8">
    <source>
        <dbReference type="EMBL" id="BAU33431.1"/>
    </source>
</evidence>
<dbReference type="CDD" id="cd07037">
    <property type="entry name" value="TPP_PYR_MenD"/>
    <property type="match status" value="1"/>
</dbReference>
<dbReference type="Pfam" id="PF02776">
    <property type="entry name" value="TPP_enzyme_N"/>
    <property type="match status" value="1"/>
</dbReference>
<evidence type="ECO:0000256" key="5">
    <source>
        <dbReference type="ARBA" id="ARBA00023211"/>
    </source>
</evidence>
<dbReference type="KEGG" id="malk:MalAC0309_2596"/>
<dbReference type="HAMAP" id="MF_01659">
    <property type="entry name" value="MenD"/>
    <property type="match status" value="1"/>
</dbReference>
<comment type="subunit">
    <text evidence="6">Homodimer.</text>
</comment>
<keyword evidence="4 6" id="KW-0786">Thiamine pyrophosphate</keyword>
<comment type="function">
    <text evidence="6">Catalyzes the thiamine diphosphate-dependent decarboxylation of 2-oxoglutarate and the subsequent addition of the resulting succinic semialdehyde-thiamine pyrophosphate anion to isochorismate to yield 2-succinyl-5-enolpyruvyl-6-hydroxy-3-cyclohexene-1-carboxylate (SEPHCHC).</text>
</comment>
<comment type="similarity">
    <text evidence="6">Belongs to the TPP enzyme family. MenD subfamily.</text>
</comment>
<dbReference type="GO" id="GO:0009234">
    <property type="term" value="P:menaquinone biosynthetic process"/>
    <property type="evidence" value="ECO:0007669"/>
    <property type="project" value="UniProtKB-UniRule"/>
</dbReference>
<comment type="pathway">
    <text evidence="6">Quinol/quinone metabolism; 1,4-dihydroxy-2-naphthoate biosynthesis; 1,4-dihydroxy-2-naphthoate from chorismate: step 2/7.</text>
</comment>
<dbReference type="NCBIfam" id="TIGR00173">
    <property type="entry name" value="menD"/>
    <property type="match status" value="1"/>
</dbReference>
<accession>A0A0U4X0I0</accession>
<dbReference type="AlphaFoldDB" id="A0A0U4X0I0"/>
<feature type="domain" description="Thiamine pyrophosphate enzyme N-terminal TPP-binding" evidence="7">
    <location>
        <begin position="23"/>
        <end position="138"/>
    </location>
</feature>
<keyword evidence="2 6" id="KW-0479">Metal-binding</keyword>
<dbReference type="UniPathway" id="UPA00079"/>
<dbReference type="InterPro" id="IPR004433">
    <property type="entry name" value="MenaQ_synth_MenD"/>
</dbReference>
<evidence type="ECO:0000256" key="6">
    <source>
        <dbReference type="HAMAP-Rule" id="MF_01659"/>
    </source>
</evidence>
<dbReference type="PANTHER" id="PTHR42916:SF1">
    <property type="entry name" value="PROTEIN PHYLLO, CHLOROPLASTIC"/>
    <property type="match status" value="1"/>
</dbReference>
<keyword evidence="1 6" id="KW-0808">Transferase</keyword>
<dbReference type="RefSeq" id="WP_096423146.1">
    <property type="nucleotide sequence ID" value="NZ_AP017315.1"/>
</dbReference>
<dbReference type="InterPro" id="IPR012001">
    <property type="entry name" value="Thiamin_PyroP_enz_TPP-bd_dom"/>
</dbReference>
<name>A0A0U4X0I0_9MICO</name>
<evidence type="ECO:0000256" key="3">
    <source>
        <dbReference type="ARBA" id="ARBA00022842"/>
    </source>
</evidence>
<proteinExistence type="inferred from homology"/>
<keyword evidence="6" id="KW-0474">Menaquinone biosynthesis</keyword>
<comment type="cofactor">
    <cofactor evidence="6">
        <name>thiamine diphosphate</name>
        <dbReference type="ChEBI" id="CHEBI:58937"/>
    </cofactor>
    <text evidence="6">Binds 1 thiamine pyrophosphate per subunit.</text>
</comment>
<evidence type="ECO:0000256" key="4">
    <source>
        <dbReference type="ARBA" id="ARBA00023052"/>
    </source>
</evidence>
<dbReference type="Proteomes" id="UP000218965">
    <property type="component" value="Chromosome"/>
</dbReference>
<protein>
    <recommendedName>
        <fullName evidence="6">2-succinyl-5-enolpyruvyl-6-hydroxy-3-cyclohexene-1-carboxylate synthase</fullName>
        <shortName evidence="6">SEPHCHC synthase</shortName>
        <ecNumber evidence="6">2.2.1.9</ecNumber>
    </recommendedName>
    <alternativeName>
        <fullName evidence="6">Menaquinone biosynthesis protein MenD</fullName>
    </alternativeName>
</protein>
<dbReference type="Gene3D" id="3.40.50.970">
    <property type="match status" value="2"/>
</dbReference>
<reference evidence="9" key="1">
    <citation type="submission" date="2015-12" db="EMBL/GenBank/DDBJ databases">
        <authorList>
            <person name="Shamseldin A."/>
            <person name="Moawad H."/>
            <person name="Abd El-Rahim W.M."/>
            <person name="Sadowsky M.J."/>
        </authorList>
    </citation>
    <scope>NUCLEOTIDE SEQUENCE [LARGE SCALE GENOMIC DNA]</scope>
    <source>
        <strain evidence="9">JAM AC0309</strain>
    </source>
</reference>
<dbReference type="InterPro" id="IPR029061">
    <property type="entry name" value="THDP-binding"/>
</dbReference>
<comment type="cofactor">
    <cofactor evidence="6">
        <name>Mg(2+)</name>
        <dbReference type="ChEBI" id="CHEBI:18420"/>
    </cofactor>
    <cofactor evidence="6">
        <name>Mn(2+)</name>
        <dbReference type="ChEBI" id="CHEBI:29035"/>
    </cofactor>
</comment>
<dbReference type="Gene3D" id="3.40.50.1220">
    <property type="entry name" value="TPP-binding domain"/>
    <property type="match status" value="1"/>
</dbReference>
<dbReference type="EC" id="2.2.1.9" evidence="6"/>
<evidence type="ECO:0000256" key="2">
    <source>
        <dbReference type="ARBA" id="ARBA00022723"/>
    </source>
</evidence>
<organism evidence="8 9">
    <name type="scientific">Microcella alkaliphila</name>
    <dbReference type="NCBI Taxonomy" id="279828"/>
    <lineage>
        <taxon>Bacteria</taxon>
        <taxon>Bacillati</taxon>
        <taxon>Actinomycetota</taxon>
        <taxon>Actinomycetes</taxon>
        <taxon>Micrococcales</taxon>
        <taxon>Microbacteriaceae</taxon>
        <taxon>Microcella</taxon>
    </lineage>
</organism>
<dbReference type="PIRSF" id="PIRSF004983">
    <property type="entry name" value="MenD"/>
    <property type="match status" value="1"/>
</dbReference>
<dbReference type="EMBL" id="AP017315">
    <property type="protein sequence ID" value="BAU33431.1"/>
    <property type="molecule type" value="Genomic_DNA"/>
</dbReference>
<evidence type="ECO:0000256" key="1">
    <source>
        <dbReference type="ARBA" id="ARBA00022679"/>
    </source>
</evidence>
<dbReference type="OrthoDB" id="9791859at2"/>
<dbReference type="PANTHER" id="PTHR42916">
    <property type="entry name" value="2-SUCCINYL-5-ENOLPYRUVYL-6-HYDROXY-3-CYCLOHEXENE-1-CARBOXYLATE SYNTHASE"/>
    <property type="match status" value="1"/>
</dbReference>
<dbReference type="GO" id="GO:0030145">
    <property type="term" value="F:manganese ion binding"/>
    <property type="evidence" value="ECO:0007669"/>
    <property type="project" value="UniProtKB-UniRule"/>
</dbReference>
<evidence type="ECO:0000313" key="9">
    <source>
        <dbReference type="Proteomes" id="UP000218965"/>
    </source>
</evidence>
<keyword evidence="3 6" id="KW-0460">Magnesium</keyword>
<evidence type="ECO:0000259" key="7">
    <source>
        <dbReference type="Pfam" id="PF02776"/>
    </source>
</evidence>
<sequence>MTTTPPAPEQPAKAPASPAADAAVALLHGMHALGLEHVVVSPGSRSQALALAAAALDRAGLITVHVRIDERVAGFTALGLAVETGRPVAVICTSGTAVANLHPAVLEAHHSGVPLILLTADRPAELRGIGANQTTNQVGIFGDMVAADWDIPAPTGAPGELDEVRDLAELALRAAADGPVHLNLAYREPLSGSEPSIPETVATLGDDDVDGDAHPLWRRTLGPEVVDLEPDDATIVVAGHGAGPRAEELAVALGAPLIAEVSSGARFGRHAVVAYREVLRGPHGEAVGRAVVLGHPTLSREVPQLLERDDVEVIVVRAPGADAYNPGHRARVVDDVRVIGKPDPQAVRRWVGGWVAMSRAVLESTAPDDPAPDLEQSASTDMSVRLAFAKAEAAILRQRVDRRMLAKAVWASTWPHDRLVIAASRLIREADRLVPGKNIRVHANRGLAGIDGTIATATGIALAARDAAPQTGTTRVLLGDLALIHDAGALLVPLPEGVRVHLFVGNDRGGTIFDQLEVAATANPDDYERVMRTPHAIDIAALAAAGGWAYRKAATRADLDDALTAPEPLLVVEVPFDDE</sequence>
<dbReference type="GO" id="GO:0030976">
    <property type="term" value="F:thiamine pyrophosphate binding"/>
    <property type="evidence" value="ECO:0007669"/>
    <property type="project" value="UniProtKB-UniRule"/>
</dbReference>
<reference evidence="8 9" key="2">
    <citation type="submission" date="2016-01" db="EMBL/GenBank/DDBJ databases">
        <title>Microcella alkaliphila JAM AC0309 whole genome shotgun sequence.</title>
        <authorList>
            <person name="Kurata A."/>
            <person name="Hirose Y."/>
            <person name="Kishimoto N."/>
            <person name="Kobayashi T."/>
        </authorList>
    </citation>
    <scope>NUCLEOTIDE SEQUENCE [LARGE SCALE GENOMIC DNA]</scope>
    <source>
        <strain evidence="8 9">JAM AC0309</strain>
    </source>
</reference>
<comment type="pathway">
    <text evidence="6">Quinol/quinone metabolism; menaquinone biosynthesis.</text>
</comment>
<dbReference type="SUPFAM" id="SSF52518">
    <property type="entry name" value="Thiamin diphosphate-binding fold (THDP-binding)"/>
    <property type="match status" value="2"/>
</dbReference>
<comment type="catalytic activity">
    <reaction evidence="6">
        <text>isochorismate + 2-oxoglutarate + H(+) = 5-enolpyruvoyl-6-hydroxy-2-succinyl-cyclohex-3-ene-1-carboxylate + CO2</text>
        <dbReference type="Rhea" id="RHEA:25593"/>
        <dbReference type="ChEBI" id="CHEBI:15378"/>
        <dbReference type="ChEBI" id="CHEBI:16526"/>
        <dbReference type="ChEBI" id="CHEBI:16810"/>
        <dbReference type="ChEBI" id="CHEBI:29780"/>
        <dbReference type="ChEBI" id="CHEBI:58818"/>
        <dbReference type="EC" id="2.2.1.9"/>
    </reaction>
</comment>
<dbReference type="GO" id="GO:0000287">
    <property type="term" value="F:magnesium ion binding"/>
    <property type="evidence" value="ECO:0007669"/>
    <property type="project" value="UniProtKB-UniRule"/>
</dbReference>